<dbReference type="PANTHER" id="PTHR39173:SF1">
    <property type="entry name" value="ACETYLTRANSFERASE"/>
    <property type="match status" value="1"/>
</dbReference>
<dbReference type="Gene3D" id="3.40.630.30">
    <property type="match status" value="1"/>
</dbReference>
<dbReference type="AlphaFoldDB" id="A0A9D1XCE8"/>
<evidence type="ECO:0000313" key="1">
    <source>
        <dbReference type="EMBL" id="HIX76862.1"/>
    </source>
</evidence>
<comment type="caution">
    <text evidence="1">The sequence shown here is derived from an EMBL/GenBank/DDBJ whole genome shotgun (WGS) entry which is preliminary data.</text>
</comment>
<organism evidence="1 2">
    <name type="scientific">Candidatus Fusicatenibacter merdavium</name>
    <dbReference type="NCBI Taxonomy" id="2838600"/>
    <lineage>
        <taxon>Bacteria</taxon>
        <taxon>Bacillati</taxon>
        <taxon>Bacillota</taxon>
        <taxon>Clostridia</taxon>
        <taxon>Lachnospirales</taxon>
        <taxon>Lachnospiraceae</taxon>
        <taxon>Fusicatenibacter</taxon>
    </lineage>
</organism>
<dbReference type="InterPro" id="IPR016181">
    <property type="entry name" value="Acyl_CoA_acyltransferase"/>
</dbReference>
<sequence length="61" mass="7000">MMQLKLAKVICRNMGMQKLLISCHKDNPASARIIRSNGGVLENEVTDERNGKILQRYWITL</sequence>
<reference evidence="1" key="2">
    <citation type="submission" date="2021-04" db="EMBL/GenBank/DDBJ databases">
        <authorList>
            <person name="Gilroy R."/>
        </authorList>
    </citation>
    <scope>NUCLEOTIDE SEQUENCE</scope>
    <source>
        <strain evidence="1">CHK183-1962</strain>
    </source>
</reference>
<evidence type="ECO:0000313" key="2">
    <source>
        <dbReference type="Proteomes" id="UP000886890"/>
    </source>
</evidence>
<accession>A0A9D1XCE8</accession>
<proteinExistence type="predicted"/>
<reference evidence="1" key="1">
    <citation type="journal article" date="2021" name="PeerJ">
        <title>Extensive microbial diversity within the chicken gut microbiome revealed by metagenomics and culture.</title>
        <authorList>
            <person name="Gilroy R."/>
            <person name="Ravi A."/>
            <person name="Getino M."/>
            <person name="Pursley I."/>
            <person name="Horton D.L."/>
            <person name="Alikhan N.F."/>
            <person name="Baker D."/>
            <person name="Gharbi K."/>
            <person name="Hall N."/>
            <person name="Watson M."/>
            <person name="Adriaenssens E.M."/>
            <person name="Foster-Nyarko E."/>
            <person name="Jarju S."/>
            <person name="Secka A."/>
            <person name="Antonio M."/>
            <person name="Oren A."/>
            <person name="Chaudhuri R.R."/>
            <person name="La Ragione R."/>
            <person name="Hildebrand F."/>
            <person name="Pallen M.J."/>
        </authorList>
    </citation>
    <scope>NUCLEOTIDE SEQUENCE</scope>
    <source>
        <strain evidence="1">CHK183-1962</strain>
    </source>
</reference>
<dbReference type="PANTHER" id="PTHR39173">
    <property type="entry name" value="ACETYLTRANSFERASE"/>
    <property type="match status" value="1"/>
</dbReference>
<dbReference type="SUPFAM" id="SSF55729">
    <property type="entry name" value="Acyl-CoA N-acyltransferases (Nat)"/>
    <property type="match status" value="1"/>
</dbReference>
<protein>
    <recommendedName>
        <fullName evidence="3">N-acetyltransferase domain-containing protein</fullName>
    </recommendedName>
</protein>
<evidence type="ECO:0008006" key="3">
    <source>
        <dbReference type="Google" id="ProtNLM"/>
    </source>
</evidence>
<gene>
    <name evidence="1" type="ORF">H9734_04605</name>
</gene>
<name>A0A9D1XCE8_9FIRM</name>
<dbReference type="EMBL" id="DXEK01000074">
    <property type="protein sequence ID" value="HIX76862.1"/>
    <property type="molecule type" value="Genomic_DNA"/>
</dbReference>
<dbReference type="Proteomes" id="UP000886890">
    <property type="component" value="Unassembled WGS sequence"/>
</dbReference>